<evidence type="ECO:0000313" key="1">
    <source>
        <dbReference type="EMBL" id="KAJ8680557.1"/>
    </source>
</evidence>
<name>A0ACC2PB69_9HYME</name>
<comment type="caution">
    <text evidence="1">The sequence shown here is derived from an EMBL/GenBank/DDBJ whole genome shotgun (WGS) entry which is preliminary data.</text>
</comment>
<dbReference type="Proteomes" id="UP001239111">
    <property type="component" value="Chromosome 2"/>
</dbReference>
<keyword evidence="2" id="KW-1185">Reference proteome</keyword>
<proteinExistence type="predicted"/>
<sequence length="154" mass="17276">MGQCRSTKAKRIHRHNEIVEIIKGKNKEKDRTVLEEPVLKVQGQRLKLDLVIKMNEGQAYIVDVTVRYENKNSLQEAAEEKRNKYNILSNQIKKMLKVEKVDVLAVVVCSRGAMPGSTKQALKKLDSGGTGDLLTISLIALRSSIEIIGAFMDQ</sequence>
<dbReference type="EMBL" id="CM056742">
    <property type="protein sequence ID" value="KAJ8680557.1"/>
    <property type="molecule type" value="Genomic_DNA"/>
</dbReference>
<reference evidence="1" key="1">
    <citation type="submission" date="2023-04" db="EMBL/GenBank/DDBJ databases">
        <title>A chromosome-level genome assembly of the parasitoid wasp Eretmocerus hayati.</title>
        <authorList>
            <person name="Zhong Y."/>
            <person name="Liu S."/>
            <person name="Liu Y."/>
        </authorList>
    </citation>
    <scope>NUCLEOTIDE SEQUENCE</scope>
    <source>
        <strain evidence="1">ZJU_SS_LIU_2023</strain>
    </source>
</reference>
<gene>
    <name evidence="1" type="ORF">QAD02_016344</name>
</gene>
<protein>
    <submittedName>
        <fullName evidence="1">Uncharacterized protein</fullName>
    </submittedName>
</protein>
<evidence type="ECO:0000313" key="2">
    <source>
        <dbReference type="Proteomes" id="UP001239111"/>
    </source>
</evidence>
<organism evidence="1 2">
    <name type="scientific">Eretmocerus hayati</name>
    <dbReference type="NCBI Taxonomy" id="131215"/>
    <lineage>
        <taxon>Eukaryota</taxon>
        <taxon>Metazoa</taxon>
        <taxon>Ecdysozoa</taxon>
        <taxon>Arthropoda</taxon>
        <taxon>Hexapoda</taxon>
        <taxon>Insecta</taxon>
        <taxon>Pterygota</taxon>
        <taxon>Neoptera</taxon>
        <taxon>Endopterygota</taxon>
        <taxon>Hymenoptera</taxon>
        <taxon>Apocrita</taxon>
        <taxon>Proctotrupomorpha</taxon>
        <taxon>Chalcidoidea</taxon>
        <taxon>Aphelinidae</taxon>
        <taxon>Aphelininae</taxon>
        <taxon>Eretmocerus</taxon>
    </lineage>
</organism>
<accession>A0ACC2PB69</accession>